<comment type="caution">
    <text evidence="2">The sequence shown here is derived from an EMBL/GenBank/DDBJ whole genome shotgun (WGS) entry which is preliminary data.</text>
</comment>
<evidence type="ECO:0000313" key="4">
    <source>
        <dbReference type="Proteomes" id="UP000054805"/>
    </source>
</evidence>
<dbReference type="EMBL" id="JYDS01000108">
    <property type="protein sequence ID" value="KRZ25092.1"/>
    <property type="molecule type" value="Genomic_DNA"/>
</dbReference>
<dbReference type="EMBL" id="JYDV01000081">
    <property type="protein sequence ID" value="KRZ35992.1"/>
    <property type="molecule type" value="Genomic_DNA"/>
</dbReference>
<name>A0A0V1IR30_TRIPS</name>
<reference evidence="4 5" key="1">
    <citation type="submission" date="2015-01" db="EMBL/GenBank/DDBJ databases">
        <title>Evolution of Trichinella species and genotypes.</title>
        <authorList>
            <person name="Korhonen P.K."/>
            <person name="Edoardo P."/>
            <person name="Giuseppe L.R."/>
            <person name="Gasser R.B."/>
        </authorList>
    </citation>
    <scope>NUCLEOTIDE SEQUENCE [LARGE SCALE GENOMIC DNA]</scope>
    <source>
        <strain evidence="3">ISS176</strain>
        <strain evidence="2">ISS588</strain>
    </source>
</reference>
<evidence type="ECO:0000313" key="5">
    <source>
        <dbReference type="Proteomes" id="UP000054826"/>
    </source>
</evidence>
<keyword evidence="1" id="KW-1133">Transmembrane helix</keyword>
<evidence type="ECO:0000256" key="1">
    <source>
        <dbReference type="SAM" id="Phobius"/>
    </source>
</evidence>
<keyword evidence="1" id="KW-0812">Transmembrane</keyword>
<protein>
    <submittedName>
        <fullName evidence="2">Uncharacterized protein</fullName>
    </submittedName>
</protein>
<feature type="transmembrane region" description="Helical" evidence="1">
    <location>
        <begin position="161"/>
        <end position="179"/>
    </location>
</feature>
<proteinExistence type="predicted"/>
<dbReference type="Proteomes" id="UP000054826">
    <property type="component" value="Unassembled WGS sequence"/>
</dbReference>
<keyword evidence="1" id="KW-0472">Membrane</keyword>
<sequence length="225" mass="25565">MNFKALSAHEEETYSSLLCYPSSDKNAASLSLIFFFTDQPVHLENIKIPMANSHGKLIFLLFVVWNVTFVTSSMNQTNETDAGVAKYFDKIKGHKRTVNAKWMNMNEIVDGQQIKKEIKDLRRATNGTFWIGLRKESGHSEQLFHNATTKAAGIPVAEEKAAIIILLIGCVLCSIILIFRYDIPKKITTYVRQHKKPSATDVLEKKLGIFLGKRTSEEWMKLQLQ</sequence>
<keyword evidence="4" id="KW-1185">Reference proteome</keyword>
<evidence type="ECO:0000313" key="3">
    <source>
        <dbReference type="EMBL" id="KRZ35992.1"/>
    </source>
</evidence>
<dbReference type="Proteomes" id="UP000054805">
    <property type="component" value="Unassembled WGS sequence"/>
</dbReference>
<organism evidence="2 4">
    <name type="scientific">Trichinella pseudospiralis</name>
    <name type="common">Parasitic roundworm</name>
    <dbReference type="NCBI Taxonomy" id="6337"/>
    <lineage>
        <taxon>Eukaryota</taxon>
        <taxon>Metazoa</taxon>
        <taxon>Ecdysozoa</taxon>
        <taxon>Nematoda</taxon>
        <taxon>Enoplea</taxon>
        <taxon>Dorylaimia</taxon>
        <taxon>Trichinellida</taxon>
        <taxon>Trichinellidae</taxon>
        <taxon>Trichinella</taxon>
    </lineage>
</organism>
<feature type="transmembrane region" description="Helical" evidence="1">
    <location>
        <begin position="57"/>
        <end position="74"/>
    </location>
</feature>
<accession>A0A0V1IR30</accession>
<evidence type="ECO:0000313" key="2">
    <source>
        <dbReference type="EMBL" id="KRZ25092.1"/>
    </source>
</evidence>
<dbReference type="AlphaFoldDB" id="A0A0V1IR30"/>
<gene>
    <name evidence="2" type="ORF">T4B_6677</name>
    <name evidence="3" type="ORF">T4C_6734</name>
</gene>